<evidence type="ECO:0000313" key="2">
    <source>
        <dbReference type="Proteomes" id="UP000280073"/>
    </source>
</evidence>
<accession>A0A429MT75</accession>
<proteinExistence type="predicted"/>
<comment type="caution">
    <text evidence="1">The sequence shown here is derived from an EMBL/GenBank/DDBJ whole genome shotgun (WGS) entry which is preliminary data.</text>
</comment>
<dbReference type="Proteomes" id="UP000280073">
    <property type="component" value="Unassembled WGS sequence"/>
</dbReference>
<name>A0A429MT75_ACIBA</name>
<feature type="non-terminal residue" evidence="1">
    <location>
        <position position="50"/>
    </location>
</feature>
<organism evidence="1 2">
    <name type="scientific">Acinetobacter baumannii</name>
    <dbReference type="NCBI Taxonomy" id="470"/>
    <lineage>
        <taxon>Bacteria</taxon>
        <taxon>Pseudomonadati</taxon>
        <taxon>Pseudomonadota</taxon>
        <taxon>Gammaproteobacteria</taxon>
        <taxon>Moraxellales</taxon>
        <taxon>Moraxellaceae</taxon>
        <taxon>Acinetobacter</taxon>
        <taxon>Acinetobacter calcoaceticus/baumannii complex</taxon>
    </lineage>
</organism>
<gene>
    <name evidence="1" type="ORF">EA686_06255</name>
</gene>
<reference evidence="1 2" key="1">
    <citation type="submission" date="2018-10" db="EMBL/GenBank/DDBJ databases">
        <title>GWAS and RNA-Seq identify cryptic mechanisms of antimicrobial resistance in Acinetobacter baumannii.</title>
        <authorList>
            <person name="Sahl J.W."/>
        </authorList>
    </citation>
    <scope>NUCLEOTIDE SEQUENCE [LARGE SCALE GENOMIC DNA]</scope>
    <source>
        <strain evidence="1 2">TG28175</strain>
    </source>
</reference>
<dbReference type="AlphaFoldDB" id="A0A429MT75"/>
<protein>
    <submittedName>
        <fullName evidence="1">Glyceraldehyde-3-phosphate dehydrogenase</fullName>
    </submittedName>
</protein>
<sequence>MSKDTIIALHAEHQGRWKNREEIAERMIALIGQLYREKNIVVSVYGRSLI</sequence>
<evidence type="ECO:0000313" key="1">
    <source>
        <dbReference type="EMBL" id="RSR61336.1"/>
    </source>
</evidence>
<dbReference type="EMBL" id="RFDI01000248">
    <property type="protein sequence ID" value="RSR61336.1"/>
    <property type="molecule type" value="Genomic_DNA"/>
</dbReference>